<evidence type="ECO:0000313" key="6">
    <source>
        <dbReference type="Proteomes" id="UP000509301"/>
    </source>
</evidence>
<dbReference type="PIRSF" id="PIRSF000103">
    <property type="entry name" value="HIBADH"/>
    <property type="match status" value="1"/>
</dbReference>
<evidence type="ECO:0000256" key="2">
    <source>
        <dbReference type="ARBA" id="ARBA00023027"/>
    </source>
</evidence>
<dbReference type="GO" id="GO:0051287">
    <property type="term" value="F:NAD binding"/>
    <property type="evidence" value="ECO:0007669"/>
    <property type="project" value="InterPro"/>
</dbReference>
<dbReference type="InterPro" id="IPR029154">
    <property type="entry name" value="HIBADH-like_NADP-bd"/>
</dbReference>
<dbReference type="EMBL" id="CP049074">
    <property type="protein sequence ID" value="QKQ99398.1"/>
    <property type="molecule type" value="Genomic_DNA"/>
</dbReference>
<protein>
    <submittedName>
        <fullName evidence="5">NAD(P)-dependent oxidoreductase</fullName>
    </submittedName>
</protein>
<proteinExistence type="predicted"/>
<name>A0A6N0NUH0_9CREN</name>
<dbReference type="InterPro" id="IPR006115">
    <property type="entry name" value="6PGDH_NADP-bd"/>
</dbReference>
<accession>A0A6N0NUH0</accession>
<keyword evidence="6" id="KW-1185">Reference proteome</keyword>
<dbReference type="InterPro" id="IPR008927">
    <property type="entry name" value="6-PGluconate_DH-like_C_sf"/>
</dbReference>
<keyword evidence="2" id="KW-0520">NAD</keyword>
<evidence type="ECO:0000313" key="5">
    <source>
        <dbReference type="EMBL" id="QKQ99398.1"/>
    </source>
</evidence>
<dbReference type="SUPFAM" id="SSF51735">
    <property type="entry name" value="NAD(P)-binding Rossmann-fold domains"/>
    <property type="match status" value="1"/>
</dbReference>
<dbReference type="Proteomes" id="UP000509301">
    <property type="component" value="Chromosome"/>
</dbReference>
<dbReference type="InterPro" id="IPR015815">
    <property type="entry name" value="HIBADH-related"/>
</dbReference>
<dbReference type="InterPro" id="IPR036291">
    <property type="entry name" value="NAD(P)-bd_dom_sf"/>
</dbReference>
<dbReference type="KEGG" id="mten:GWK48_02405"/>
<dbReference type="SUPFAM" id="SSF48179">
    <property type="entry name" value="6-phosphogluconate dehydrogenase C-terminal domain-like"/>
    <property type="match status" value="1"/>
</dbReference>
<dbReference type="OrthoDB" id="23890at2157"/>
<dbReference type="RefSeq" id="WP_174629259.1">
    <property type="nucleotide sequence ID" value="NZ_CP049074.1"/>
</dbReference>
<dbReference type="InterPro" id="IPR013328">
    <property type="entry name" value="6PGD_dom2"/>
</dbReference>
<dbReference type="Pfam" id="PF03446">
    <property type="entry name" value="NAD_binding_2"/>
    <property type="match status" value="1"/>
</dbReference>
<feature type="domain" description="3-hydroxyisobutyrate dehydrogenase-like NAD-binding" evidence="4">
    <location>
        <begin position="161"/>
        <end position="281"/>
    </location>
</feature>
<dbReference type="GO" id="GO:0050661">
    <property type="term" value="F:NADP binding"/>
    <property type="evidence" value="ECO:0007669"/>
    <property type="project" value="InterPro"/>
</dbReference>
<dbReference type="GO" id="GO:0016616">
    <property type="term" value="F:oxidoreductase activity, acting on the CH-OH group of donors, NAD or NADP as acceptor"/>
    <property type="evidence" value="ECO:0007669"/>
    <property type="project" value="TreeGrafter"/>
</dbReference>
<evidence type="ECO:0000256" key="1">
    <source>
        <dbReference type="ARBA" id="ARBA00023002"/>
    </source>
</evidence>
<dbReference type="GeneID" id="55640763"/>
<reference evidence="5 6" key="1">
    <citation type="submission" date="2020-02" db="EMBL/GenBank/DDBJ databases">
        <title>Comparative genome analysis reveals the metabolism and evolution of the thermophilic archaeal genus Metallosphaera.</title>
        <authorList>
            <person name="Jiang C."/>
        </authorList>
    </citation>
    <scope>NUCLEOTIDE SEQUENCE [LARGE SCALE GENOMIC DNA]</scope>
    <source>
        <strain evidence="5 6">Ric-A</strain>
    </source>
</reference>
<dbReference type="Pfam" id="PF14833">
    <property type="entry name" value="NAD_binding_11"/>
    <property type="match status" value="1"/>
</dbReference>
<dbReference type="PANTHER" id="PTHR22981:SF80">
    <property type="entry name" value="BLR4309 PROTEIN"/>
    <property type="match status" value="1"/>
</dbReference>
<feature type="domain" description="6-phosphogluconate dehydrogenase NADP-binding" evidence="3">
    <location>
        <begin position="2"/>
        <end position="158"/>
    </location>
</feature>
<gene>
    <name evidence="5" type="ORF">GWK48_02405</name>
</gene>
<evidence type="ECO:0000259" key="4">
    <source>
        <dbReference type="Pfam" id="PF14833"/>
    </source>
</evidence>
<evidence type="ECO:0000259" key="3">
    <source>
        <dbReference type="Pfam" id="PF03446"/>
    </source>
</evidence>
<sequence length="292" mass="32023">MRVGLIGLGVMGWRIGVNLKNAGKLDVVYNRTQSKAEEFSRKFGVMKASSVQDLSKEVDLILLMLSDDQAVRDTVNLLLENVKGKTVVDMSTISPSLSVELAKEVEKRGGTMYDAPVVGTSIMVEQKRLNVLVGGPEHGFQEIKSLLLNTASTVLYMGRNGMGLYAKLVNNLLIGAYVASMAEAFNLGVRSGLDPKQVSEFLAKYSSARSPTSELKADMMATRDYSTQFATKHMRKDLEIIEREAQKLGVINPMSSLALQLYRMAEAMGLSEKDYASVLEIYSMSSRGKVDS</sequence>
<dbReference type="Gene3D" id="3.40.50.720">
    <property type="entry name" value="NAD(P)-binding Rossmann-like Domain"/>
    <property type="match status" value="1"/>
</dbReference>
<organism evidence="5 6">
    <name type="scientific">Metallosphaera tengchongensis</name>
    <dbReference type="NCBI Taxonomy" id="1532350"/>
    <lineage>
        <taxon>Archaea</taxon>
        <taxon>Thermoproteota</taxon>
        <taxon>Thermoprotei</taxon>
        <taxon>Sulfolobales</taxon>
        <taxon>Sulfolobaceae</taxon>
        <taxon>Metallosphaera</taxon>
    </lineage>
</organism>
<dbReference type="Gene3D" id="1.10.1040.10">
    <property type="entry name" value="N-(1-d-carboxylethyl)-l-norvaline Dehydrogenase, domain 2"/>
    <property type="match status" value="1"/>
</dbReference>
<dbReference type="PANTHER" id="PTHR22981">
    <property type="entry name" value="3-HYDROXYISOBUTYRATE DEHYDROGENASE-RELATED"/>
    <property type="match status" value="1"/>
</dbReference>
<dbReference type="AlphaFoldDB" id="A0A6N0NUH0"/>
<keyword evidence="1" id="KW-0560">Oxidoreductase</keyword>